<dbReference type="VEuPathDB" id="TriTrypDB:TcIL3000_7_1530"/>
<protein>
    <submittedName>
        <fullName evidence="1">Uncharacterized protein</fullName>
    </submittedName>
</protein>
<name>G0UPN5_TRYCI</name>
<proteinExistence type="predicted"/>
<gene>
    <name evidence="1" type="ORF">TCIL3000_7_1530</name>
</gene>
<dbReference type="EMBL" id="HE575320">
    <property type="protein sequence ID" value="CCC91346.1"/>
    <property type="molecule type" value="Genomic_DNA"/>
</dbReference>
<accession>G0UPN5</accession>
<organism evidence="1">
    <name type="scientific">Trypanosoma congolense (strain IL3000)</name>
    <dbReference type="NCBI Taxonomy" id="1068625"/>
    <lineage>
        <taxon>Eukaryota</taxon>
        <taxon>Discoba</taxon>
        <taxon>Euglenozoa</taxon>
        <taxon>Kinetoplastea</taxon>
        <taxon>Metakinetoplastina</taxon>
        <taxon>Trypanosomatida</taxon>
        <taxon>Trypanosomatidae</taxon>
        <taxon>Trypanosoma</taxon>
        <taxon>Nannomonas</taxon>
    </lineage>
</organism>
<evidence type="ECO:0000313" key="1">
    <source>
        <dbReference type="EMBL" id="CCC91346.1"/>
    </source>
</evidence>
<sequence length="122" mass="13173">MRRSVFFMGRSFTRRHLNACRSPLITGYVRPTALACALPTSMLLRGALLGPEASSTAPLATTTDTLEGVLARNFAMMLQSQSITGAALNGFSCVQNISTCMACERVFKAVVRQQLSSVALER</sequence>
<reference evidence="1" key="1">
    <citation type="journal article" date="2012" name="Proc. Natl. Acad. Sci. U.S.A.">
        <title>Antigenic diversity is generated by distinct evolutionary mechanisms in African trypanosome species.</title>
        <authorList>
            <person name="Jackson A.P."/>
            <person name="Berry A."/>
            <person name="Aslett M."/>
            <person name="Allison H.C."/>
            <person name="Burton P."/>
            <person name="Vavrova-Anderson J."/>
            <person name="Brown R."/>
            <person name="Browne H."/>
            <person name="Corton N."/>
            <person name="Hauser H."/>
            <person name="Gamble J."/>
            <person name="Gilderthorp R."/>
            <person name="Marcello L."/>
            <person name="McQuillan J."/>
            <person name="Otto T.D."/>
            <person name="Quail M.A."/>
            <person name="Sanders M.J."/>
            <person name="van Tonder A."/>
            <person name="Ginger M.L."/>
            <person name="Field M.C."/>
            <person name="Barry J.D."/>
            <person name="Hertz-Fowler C."/>
            <person name="Berriman M."/>
        </authorList>
    </citation>
    <scope>NUCLEOTIDE SEQUENCE</scope>
    <source>
        <strain evidence="1">IL3000</strain>
    </source>
</reference>
<dbReference type="AlphaFoldDB" id="G0UPN5"/>